<dbReference type="AlphaFoldDB" id="A0A518D398"/>
<protein>
    <recommendedName>
        <fullName evidence="4">SLA1 homology domain-containing protein</fullName>
    </recommendedName>
</protein>
<evidence type="ECO:0000313" key="2">
    <source>
        <dbReference type="EMBL" id="QDU85924.1"/>
    </source>
</evidence>
<keyword evidence="3" id="KW-1185">Reference proteome</keyword>
<reference evidence="2 3" key="1">
    <citation type="submission" date="2019-02" db="EMBL/GenBank/DDBJ databases">
        <title>Deep-cultivation of Planctomycetes and their phenomic and genomic characterization uncovers novel biology.</title>
        <authorList>
            <person name="Wiegand S."/>
            <person name="Jogler M."/>
            <person name="Boedeker C."/>
            <person name="Pinto D."/>
            <person name="Vollmers J."/>
            <person name="Rivas-Marin E."/>
            <person name="Kohn T."/>
            <person name="Peeters S.H."/>
            <person name="Heuer A."/>
            <person name="Rast P."/>
            <person name="Oberbeckmann S."/>
            <person name="Bunk B."/>
            <person name="Jeske O."/>
            <person name="Meyerdierks A."/>
            <person name="Storesund J.E."/>
            <person name="Kallscheuer N."/>
            <person name="Luecker S."/>
            <person name="Lage O.M."/>
            <person name="Pohl T."/>
            <person name="Merkel B.J."/>
            <person name="Hornburger P."/>
            <person name="Mueller R.-W."/>
            <person name="Bruemmer F."/>
            <person name="Labrenz M."/>
            <person name="Spormann A.M."/>
            <person name="Op den Camp H."/>
            <person name="Overmann J."/>
            <person name="Amann R."/>
            <person name="Jetten M.S.M."/>
            <person name="Mascher T."/>
            <person name="Medema M.H."/>
            <person name="Devos D.P."/>
            <person name="Kaster A.-K."/>
            <person name="Ovreas L."/>
            <person name="Rohde M."/>
            <person name="Galperin M.Y."/>
            <person name="Jogler C."/>
        </authorList>
    </citation>
    <scope>NUCLEOTIDE SEQUENCE [LARGE SCALE GENOMIC DNA]</scope>
    <source>
        <strain evidence="2 3">Pla163</strain>
    </source>
</reference>
<dbReference type="PROSITE" id="PS51257">
    <property type="entry name" value="PROKAR_LIPOPROTEIN"/>
    <property type="match status" value="1"/>
</dbReference>
<dbReference type="EMBL" id="CP036290">
    <property type="protein sequence ID" value="QDU85924.1"/>
    <property type="molecule type" value="Genomic_DNA"/>
</dbReference>
<evidence type="ECO:0008006" key="4">
    <source>
        <dbReference type="Google" id="ProtNLM"/>
    </source>
</evidence>
<keyword evidence="1" id="KW-0732">Signal</keyword>
<proteinExistence type="predicted"/>
<feature type="signal peptide" evidence="1">
    <location>
        <begin position="1"/>
        <end position="19"/>
    </location>
</feature>
<evidence type="ECO:0000313" key="3">
    <source>
        <dbReference type="Proteomes" id="UP000319342"/>
    </source>
</evidence>
<name>A0A518D398_9BACT</name>
<accession>A0A518D398</accession>
<dbReference type="RefSeq" id="WP_145190194.1">
    <property type="nucleotide sequence ID" value="NZ_CP036290.1"/>
</dbReference>
<organism evidence="2 3">
    <name type="scientific">Rohdeia mirabilis</name>
    <dbReference type="NCBI Taxonomy" id="2528008"/>
    <lineage>
        <taxon>Bacteria</taxon>
        <taxon>Pseudomonadati</taxon>
        <taxon>Planctomycetota</taxon>
        <taxon>Planctomycetia</taxon>
        <taxon>Planctomycetia incertae sedis</taxon>
        <taxon>Rohdeia</taxon>
    </lineage>
</organism>
<evidence type="ECO:0000256" key="1">
    <source>
        <dbReference type="SAM" id="SignalP"/>
    </source>
</evidence>
<feature type="chain" id="PRO_5022176071" description="SLA1 homology domain-containing protein" evidence="1">
    <location>
        <begin position="20"/>
        <end position="147"/>
    </location>
</feature>
<sequence precursor="true">MRTLHAPLIALWIACSSFATVDAASVSTEPVRGLATVAETDAVPSGWTVKADDNIVGLSDAKTLSNPARVDYDSLLRATDEMKKLKKDRIDPTSPEGIQLTNAARQRVQSACQVIMDQEGHCSVWKAISHADGRSVPDITAVVKRQL</sequence>
<dbReference type="OrthoDB" id="9900671at2"/>
<dbReference type="Proteomes" id="UP000319342">
    <property type="component" value="Chromosome"/>
</dbReference>
<gene>
    <name evidence="2" type="ORF">Pla163_30710</name>
</gene>